<evidence type="ECO:0000313" key="1">
    <source>
        <dbReference type="EMBL" id="KAI3782088.1"/>
    </source>
</evidence>
<reference evidence="2" key="1">
    <citation type="journal article" date="2022" name="Mol. Ecol. Resour.">
        <title>The genomes of chicory, endive, great burdock and yacon provide insights into Asteraceae palaeo-polyploidization history and plant inulin production.</title>
        <authorList>
            <person name="Fan W."/>
            <person name="Wang S."/>
            <person name="Wang H."/>
            <person name="Wang A."/>
            <person name="Jiang F."/>
            <person name="Liu H."/>
            <person name="Zhao H."/>
            <person name="Xu D."/>
            <person name="Zhang Y."/>
        </authorList>
    </citation>
    <scope>NUCLEOTIDE SEQUENCE [LARGE SCALE GENOMIC DNA]</scope>
    <source>
        <strain evidence="2">cv. Punajuju</strain>
    </source>
</reference>
<reference evidence="1 2" key="2">
    <citation type="journal article" date="2022" name="Mol. Ecol. Resour.">
        <title>The genomes of chicory, endive, great burdock and yacon provide insights into Asteraceae paleo-polyploidization history and plant inulin production.</title>
        <authorList>
            <person name="Fan W."/>
            <person name="Wang S."/>
            <person name="Wang H."/>
            <person name="Wang A."/>
            <person name="Jiang F."/>
            <person name="Liu H."/>
            <person name="Zhao H."/>
            <person name="Xu D."/>
            <person name="Zhang Y."/>
        </authorList>
    </citation>
    <scope>NUCLEOTIDE SEQUENCE [LARGE SCALE GENOMIC DNA]</scope>
    <source>
        <strain evidence="2">cv. Punajuju</strain>
        <tissue evidence="1">Leaves</tissue>
    </source>
</reference>
<proteinExistence type="predicted"/>
<dbReference type="EMBL" id="CM042010">
    <property type="protein sequence ID" value="KAI3782088.1"/>
    <property type="molecule type" value="Genomic_DNA"/>
</dbReference>
<sequence>MLIVLNHLYSDADKQRINVNNPVELYFSSSMFSRLYCVIFRHNSATPFPFSPVDHGKSVKETTAGKDKHRRKQKPSSFQEIFLANVLFV</sequence>
<evidence type="ECO:0000313" key="2">
    <source>
        <dbReference type="Proteomes" id="UP001055811"/>
    </source>
</evidence>
<keyword evidence="2" id="KW-1185">Reference proteome</keyword>
<protein>
    <submittedName>
        <fullName evidence="1">Uncharacterized protein</fullName>
    </submittedName>
</protein>
<accession>A0ACB9GGB0</accession>
<organism evidence="1 2">
    <name type="scientific">Cichorium intybus</name>
    <name type="common">Chicory</name>
    <dbReference type="NCBI Taxonomy" id="13427"/>
    <lineage>
        <taxon>Eukaryota</taxon>
        <taxon>Viridiplantae</taxon>
        <taxon>Streptophyta</taxon>
        <taxon>Embryophyta</taxon>
        <taxon>Tracheophyta</taxon>
        <taxon>Spermatophyta</taxon>
        <taxon>Magnoliopsida</taxon>
        <taxon>eudicotyledons</taxon>
        <taxon>Gunneridae</taxon>
        <taxon>Pentapetalae</taxon>
        <taxon>asterids</taxon>
        <taxon>campanulids</taxon>
        <taxon>Asterales</taxon>
        <taxon>Asteraceae</taxon>
        <taxon>Cichorioideae</taxon>
        <taxon>Cichorieae</taxon>
        <taxon>Cichoriinae</taxon>
        <taxon>Cichorium</taxon>
    </lineage>
</organism>
<dbReference type="Proteomes" id="UP001055811">
    <property type="component" value="Linkage Group LG02"/>
</dbReference>
<comment type="caution">
    <text evidence="1">The sequence shown here is derived from an EMBL/GenBank/DDBJ whole genome shotgun (WGS) entry which is preliminary data.</text>
</comment>
<gene>
    <name evidence="1" type="ORF">L2E82_12120</name>
</gene>
<name>A0ACB9GGB0_CICIN</name>